<evidence type="ECO:0000256" key="8">
    <source>
        <dbReference type="ARBA" id="ARBA00023196"/>
    </source>
</evidence>
<comment type="function">
    <text evidence="1 10">Produces ATP from ADP in the presence of a proton gradient across the membrane.</text>
</comment>
<dbReference type="NCBIfam" id="TIGR01216">
    <property type="entry name" value="ATP_synt_epsi"/>
    <property type="match status" value="1"/>
</dbReference>
<keyword evidence="4 10" id="KW-0813">Transport</keyword>
<evidence type="ECO:0000256" key="11">
    <source>
        <dbReference type="RuleBase" id="RU003656"/>
    </source>
</evidence>
<dbReference type="PANTHER" id="PTHR13822:SF10">
    <property type="entry name" value="ATP SYNTHASE EPSILON CHAIN, CHLOROPLASTIC"/>
    <property type="match status" value="1"/>
</dbReference>
<dbReference type="InterPro" id="IPR001469">
    <property type="entry name" value="ATP_synth_F1_dsu/esu"/>
</dbReference>
<dbReference type="SUPFAM" id="SSF51344">
    <property type="entry name" value="Epsilon subunit of F1F0-ATP synthase N-terminal domain"/>
    <property type="match status" value="1"/>
</dbReference>
<reference evidence="13 14" key="1">
    <citation type="submission" date="2024-09" db="EMBL/GenBank/DDBJ databases">
        <authorList>
            <person name="Zhang Z.-H."/>
        </authorList>
    </citation>
    <scope>NUCLEOTIDE SEQUENCE [LARGE SCALE GENOMIC DNA]</scope>
    <source>
        <strain evidence="13 14">HHTR114</strain>
    </source>
</reference>
<evidence type="ECO:0000256" key="9">
    <source>
        <dbReference type="ARBA" id="ARBA00023310"/>
    </source>
</evidence>
<dbReference type="Proteomes" id="UP001596116">
    <property type="component" value="Unassembled WGS sequence"/>
</dbReference>
<dbReference type="InterPro" id="IPR020546">
    <property type="entry name" value="ATP_synth_F1_dsu/esu_N"/>
</dbReference>
<evidence type="ECO:0000256" key="5">
    <source>
        <dbReference type="ARBA" id="ARBA00022781"/>
    </source>
</evidence>
<evidence type="ECO:0000313" key="14">
    <source>
        <dbReference type="Proteomes" id="UP001596116"/>
    </source>
</evidence>
<evidence type="ECO:0000256" key="4">
    <source>
        <dbReference type="ARBA" id="ARBA00022448"/>
    </source>
</evidence>
<gene>
    <name evidence="10" type="primary">atpC</name>
    <name evidence="13" type="ORF">ACFMB1_04640</name>
</gene>
<dbReference type="CDD" id="cd12152">
    <property type="entry name" value="F1-ATPase_delta"/>
    <property type="match status" value="1"/>
</dbReference>
<sequence>MADKLHFNLVSPERELMSTEVDQVDIPGAEGMLGVLPKHSPVMTILAPGVVRVKDGSEETRIFVRGGFAEISPAGLTVLAEEAVMVKDLDADGLARRIKNCEEDLSDTDTLPETRRHAEMELKQLKELQVAL</sequence>
<dbReference type="EMBL" id="JBHPON010000001">
    <property type="protein sequence ID" value="MFC6034819.1"/>
    <property type="molecule type" value="Genomic_DNA"/>
</dbReference>
<keyword evidence="10" id="KW-1003">Cell membrane</keyword>
<dbReference type="NCBIfam" id="NF001851">
    <property type="entry name" value="PRK00571.2-4"/>
    <property type="match status" value="1"/>
</dbReference>
<evidence type="ECO:0000256" key="1">
    <source>
        <dbReference type="ARBA" id="ARBA00003543"/>
    </source>
</evidence>
<evidence type="ECO:0000256" key="7">
    <source>
        <dbReference type="ARBA" id="ARBA00023136"/>
    </source>
</evidence>
<protein>
    <recommendedName>
        <fullName evidence="10">ATP synthase epsilon chain</fullName>
    </recommendedName>
    <alternativeName>
        <fullName evidence="10">ATP synthase F1 sector epsilon subunit</fullName>
    </alternativeName>
    <alternativeName>
        <fullName evidence="10">F-ATPase epsilon subunit</fullName>
    </alternativeName>
</protein>
<dbReference type="Pfam" id="PF02823">
    <property type="entry name" value="ATP-synt_DE_N"/>
    <property type="match status" value="1"/>
</dbReference>
<dbReference type="InterPro" id="IPR036771">
    <property type="entry name" value="ATPsynth_dsu/esu_N"/>
</dbReference>
<dbReference type="Gene3D" id="2.60.15.10">
    <property type="entry name" value="F0F1 ATP synthase delta/epsilon subunit, N-terminal"/>
    <property type="match status" value="1"/>
</dbReference>
<evidence type="ECO:0000313" key="13">
    <source>
        <dbReference type="EMBL" id="MFC6034819.1"/>
    </source>
</evidence>
<keyword evidence="8 10" id="KW-0139">CF(1)</keyword>
<keyword evidence="5 10" id="KW-0375">Hydrogen ion transport</keyword>
<proteinExistence type="inferred from homology"/>
<evidence type="ECO:0000256" key="2">
    <source>
        <dbReference type="ARBA" id="ARBA00004184"/>
    </source>
</evidence>
<organism evidence="13 14">
    <name type="scientific">Hyphococcus aureus</name>
    <dbReference type="NCBI Taxonomy" id="2666033"/>
    <lineage>
        <taxon>Bacteria</taxon>
        <taxon>Pseudomonadati</taxon>
        <taxon>Pseudomonadota</taxon>
        <taxon>Alphaproteobacteria</taxon>
        <taxon>Parvularculales</taxon>
        <taxon>Parvularculaceae</taxon>
        <taxon>Hyphococcus</taxon>
    </lineage>
</organism>
<comment type="caution">
    <text evidence="13">The sequence shown here is derived from an EMBL/GenBank/DDBJ whole genome shotgun (WGS) entry which is preliminary data.</text>
</comment>
<keyword evidence="6 10" id="KW-0406">Ion transport</keyword>
<keyword evidence="7 10" id="KW-0472">Membrane</keyword>
<comment type="subunit">
    <text evidence="10 11">F-type ATPases have 2 components, CF(1) - the catalytic core - and CF(0) - the membrane proton channel. CF(1) has five subunits: alpha(3), beta(3), gamma(1), delta(1), epsilon(1). CF(0) has three main subunits: a, b and c.</text>
</comment>
<comment type="similarity">
    <text evidence="3 10 11">Belongs to the ATPase epsilon chain family.</text>
</comment>
<keyword evidence="14" id="KW-1185">Reference proteome</keyword>
<evidence type="ECO:0000256" key="6">
    <source>
        <dbReference type="ARBA" id="ARBA00023065"/>
    </source>
</evidence>
<keyword evidence="9 10" id="KW-0066">ATP synthesis</keyword>
<evidence type="ECO:0000256" key="3">
    <source>
        <dbReference type="ARBA" id="ARBA00005712"/>
    </source>
</evidence>
<accession>A0ABW1KTI1</accession>
<evidence type="ECO:0000259" key="12">
    <source>
        <dbReference type="Pfam" id="PF02823"/>
    </source>
</evidence>
<dbReference type="RefSeq" id="WP_379879843.1">
    <property type="nucleotide sequence ID" value="NZ_JBHPON010000001.1"/>
</dbReference>
<feature type="domain" description="ATP synthase F1 complex delta/epsilon subunit N-terminal" evidence="12">
    <location>
        <begin position="5"/>
        <end position="83"/>
    </location>
</feature>
<name>A0ABW1KTI1_9PROT</name>
<dbReference type="HAMAP" id="MF_00530">
    <property type="entry name" value="ATP_synth_epsil_bac"/>
    <property type="match status" value="1"/>
</dbReference>
<dbReference type="PANTHER" id="PTHR13822">
    <property type="entry name" value="ATP SYNTHASE DELTA/EPSILON CHAIN"/>
    <property type="match status" value="1"/>
</dbReference>
<comment type="subcellular location">
    <subcellularLocation>
        <location evidence="10">Cell membrane</location>
        <topology evidence="10">Peripheral membrane protein</topology>
    </subcellularLocation>
    <subcellularLocation>
        <location evidence="2">Endomembrane system</location>
        <topology evidence="2">Peripheral membrane protein</topology>
    </subcellularLocation>
</comment>
<evidence type="ECO:0000256" key="10">
    <source>
        <dbReference type="HAMAP-Rule" id="MF_00530"/>
    </source>
</evidence>